<evidence type="ECO:0000256" key="4">
    <source>
        <dbReference type="ARBA" id="ARBA00022825"/>
    </source>
</evidence>
<dbReference type="Proteomes" id="UP000567293">
    <property type="component" value="Unassembled WGS sequence"/>
</dbReference>
<dbReference type="PANTHER" id="PTHR32060">
    <property type="entry name" value="TAIL-SPECIFIC PROTEASE"/>
    <property type="match status" value="1"/>
</dbReference>
<evidence type="ECO:0000259" key="5">
    <source>
        <dbReference type="PROSITE" id="PS50106"/>
    </source>
</evidence>
<keyword evidence="4" id="KW-0720">Serine protease</keyword>
<dbReference type="GO" id="GO:0006508">
    <property type="term" value="P:proteolysis"/>
    <property type="evidence" value="ECO:0007669"/>
    <property type="project" value="UniProtKB-KW"/>
</dbReference>
<feature type="domain" description="PDZ" evidence="5">
    <location>
        <begin position="91"/>
        <end position="173"/>
    </location>
</feature>
<dbReference type="InterPro" id="IPR036034">
    <property type="entry name" value="PDZ_sf"/>
</dbReference>
<accession>A0A7V8NWW7</accession>
<sequence length="190" mass="20631">MKSERRGVVIAIGVLLLSAVLGGIYGPNVRATAASADDYQTAVRNFTRVLDVVQSNYADQVDVDKAVYQGAIPGMLRMLDPHSSFFDSKQFALLREDQRGKYYGVGMIVAPQQNHTVVMAPYAGAPAYNAGIRPGDVILKVDDKSTDQLSTTEVADLLKGPKGTVVKITVSREGYPEPLVFTVTRDEIPR</sequence>
<dbReference type="PROSITE" id="PS50106">
    <property type="entry name" value="PDZ"/>
    <property type="match status" value="1"/>
</dbReference>
<dbReference type="Gene3D" id="3.30.750.44">
    <property type="match status" value="1"/>
</dbReference>
<organism evidence="6 7">
    <name type="scientific">Candidatus Acidiferrum panamense</name>
    <dbReference type="NCBI Taxonomy" id="2741543"/>
    <lineage>
        <taxon>Bacteria</taxon>
        <taxon>Pseudomonadati</taxon>
        <taxon>Acidobacteriota</taxon>
        <taxon>Terriglobia</taxon>
        <taxon>Candidatus Acidiferrales</taxon>
        <taxon>Candidatus Acidiferrum</taxon>
    </lineage>
</organism>
<name>A0A7V8NWW7_9BACT</name>
<dbReference type="GO" id="GO:0007165">
    <property type="term" value="P:signal transduction"/>
    <property type="evidence" value="ECO:0007669"/>
    <property type="project" value="TreeGrafter"/>
</dbReference>
<evidence type="ECO:0000313" key="7">
    <source>
        <dbReference type="Proteomes" id="UP000567293"/>
    </source>
</evidence>
<evidence type="ECO:0000256" key="1">
    <source>
        <dbReference type="ARBA" id="ARBA00009179"/>
    </source>
</evidence>
<dbReference type="CDD" id="cd06782">
    <property type="entry name" value="cpPDZ_CPP-like"/>
    <property type="match status" value="1"/>
</dbReference>
<dbReference type="Pfam" id="PF22694">
    <property type="entry name" value="CtpB_N-like"/>
    <property type="match status" value="1"/>
</dbReference>
<dbReference type="EMBL" id="JACDQQ010002790">
    <property type="protein sequence ID" value="MBA0089004.1"/>
    <property type="molecule type" value="Genomic_DNA"/>
</dbReference>
<dbReference type="GO" id="GO:0008236">
    <property type="term" value="F:serine-type peptidase activity"/>
    <property type="evidence" value="ECO:0007669"/>
    <property type="project" value="UniProtKB-KW"/>
</dbReference>
<dbReference type="FunFam" id="2.30.42.10:FF:000063">
    <property type="entry name" value="Peptidase, S41 family"/>
    <property type="match status" value="1"/>
</dbReference>
<evidence type="ECO:0000256" key="2">
    <source>
        <dbReference type="ARBA" id="ARBA00022670"/>
    </source>
</evidence>
<dbReference type="InterPro" id="IPR041489">
    <property type="entry name" value="PDZ_6"/>
</dbReference>
<dbReference type="PANTHER" id="PTHR32060:SF30">
    <property type="entry name" value="CARBOXY-TERMINAL PROCESSING PROTEASE CTPA"/>
    <property type="match status" value="1"/>
</dbReference>
<dbReference type="InterPro" id="IPR001478">
    <property type="entry name" value="PDZ"/>
</dbReference>
<feature type="non-terminal residue" evidence="6">
    <location>
        <position position="190"/>
    </location>
</feature>
<keyword evidence="7" id="KW-1185">Reference proteome</keyword>
<keyword evidence="2" id="KW-0645">Protease</keyword>
<dbReference type="SMART" id="SM00228">
    <property type="entry name" value="PDZ"/>
    <property type="match status" value="1"/>
</dbReference>
<dbReference type="Gene3D" id="2.30.42.10">
    <property type="match status" value="1"/>
</dbReference>
<dbReference type="Pfam" id="PF17820">
    <property type="entry name" value="PDZ_6"/>
    <property type="match status" value="1"/>
</dbReference>
<dbReference type="SUPFAM" id="SSF50156">
    <property type="entry name" value="PDZ domain-like"/>
    <property type="match status" value="1"/>
</dbReference>
<comment type="caution">
    <text evidence="6">The sequence shown here is derived from an EMBL/GenBank/DDBJ whole genome shotgun (WGS) entry which is preliminary data.</text>
</comment>
<keyword evidence="3" id="KW-0378">Hydrolase</keyword>
<dbReference type="InterPro" id="IPR055210">
    <property type="entry name" value="CtpA/B_N"/>
</dbReference>
<protein>
    <submittedName>
        <fullName evidence="6">PDZ domain-containing protein</fullName>
    </submittedName>
</protein>
<dbReference type="AlphaFoldDB" id="A0A7V8NWW7"/>
<evidence type="ECO:0000313" key="6">
    <source>
        <dbReference type="EMBL" id="MBA0089004.1"/>
    </source>
</evidence>
<reference evidence="6" key="1">
    <citation type="submission" date="2020-06" db="EMBL/GenBank/DDBJ databases">
        <title>Legume-microbial interactions unlock mineral nutrients during tropical forest succession.</title>
        <authorList>
            <person name="Epihov D.Z."/>
        </authorList>
    </citation>
    <scope>NUCLEOTIDE SEQUENCE [LARGE SCALE GENOMIC DNA]</scope>
    <source>
        <strain evidence="6">Pan2503</strain>
    </source>
</reference>
<comment type="similarity">
    <text evidence="1">Belongs to the peptidase S41A family.</text>
</comment>
<dbReference type="GO" id="GO:0030288">
    <property type="term" value="C:outer membrane-bounded periplasmic space"/>
    <property type="evidence" value="ECO:0007669"/>
    <property type="project" value="TreeGrafter"/>
</dbReference>
<dbReference type="GO" id="GO:0004175">
    <property type="term" value="F:endopeptidase activity"/>
    <property type="evidence" value="ECO:0007669"/>
    <property type="project" value="TreeGrafter"/>
</dbReference>
<proteinExistence type="inferred from homology"/>
<gene>
    <name evidence="6" type="ORF">HRJ53_28780</name>
</gene>
<evidence type="ECO:0000256" key="3">
    <source>
        <dbReference type="ARBA" id="ARBA00022801"/>
    </source>
</evidence>